<dbReference type="GO" id="GO:0005085">
    <property type="term" value="F:guanyl-nucleotide exchange factor activity"/>
    <property type="evidence" value="ECO:0007669"/>
    <property type="project" value="UniProtKB-KW"/>
</dbReference>
<accession>J0L7L5</accession>
<protein>
    <recommendedName>
        <fullName evidence="3">N-terminal Ras-GEF domain-containing protein</fullName>
    </recommendedName>
</protein>
<dbReference type="InParanoid" id="J0L7L5"/>
<dbReference type="KEGG" id="adl:AURDEDRAFT_132174"/>
<keyword evidence="1" id="KW-0344">Guanine-nucleotide releasing factor</keyword>
<feature type="compositionally biased region" description="Polar residues" evidence="2">
    <location>
        <begin position="50"/>
        <end position="62"/>
    </location>
</feature>
<dbReference type="Gene3D" id="1.20.870.10">
    <property type="entry name" value="Son of sevenless (SoS) protein Chain: S domain 1"/>
    <property type="match status" value="1"/>
</dbReference>
<dbReference type="Proteomes" id="UP000006514">
    <property type="component" value="Unassembled WGS sequence"/>
</dbReference>
<dbReference type="OrthoDB" id="10254377at2759"/>
<gene>
    <name evidence="4" type="ORF">AURDEDRAFT_132174</name>
</gene>
<dbReference type="PROSITE" id="PS50212">
    <property type="entry name" value="RASGEF_NTER"/>
    <property type="match status" value="1"/>
</dbReference>
<organism evidence="4 5">
    <name type="scientific">Auricularia subglabra (strain TFB-10046 / SS5)</name>
    <name type="common">White-rot fungus</name>
    <name type="synonym">Auricularia delicata (strain TFB10046)</name>
    <dbReference type="NCBI Taxonomy" id="717982"/>
    <lineage>
        <taxon>Eukaryota</taxon>
        <taxon>Fungi</taxon>
        <taxon>Dikarya</taxon>
        <taxon>Basidiomycota</taxon>
        <taxon>Agaricomycotina</taxon>
        <taxon>Agaricomycetes</taxon>
        <taxon>Auriculariales</taxon>
        <taxon>Auriculariaceae</taxon>
        <taxon>Auricularia</taxon>
    </lineage>
</organism>
<feature type="domain" description="N-terminal Ras-GEF" evidence="3">
    <location>
        <begin position="138"/>
        <end position="214"/>
    </location>
</feature>
<name>J0L7L5_AURST</name>
<evidence type="ECO:0000256" key="1">
    <source>
        <dbReference type="PROSITE-ProRule" id="PRU00135"/>
    </source>
</evidence>
<sequence>MHTLLPGSLFKSPPPHPQTTSLEAPPKLRKSRSNSDLYRDRNFAHAPPSESDNNSTADSHSNLPHPPVFVSVAATSSDPFADVVGLNDVPQPPSSASSYSGLPRPSRLSARSALETVKLSSTPTPTPKDDPLFVLYDSGRRMVAATLERWVAQLTSELDYDALLDFFLTYRSYVRARDLLQLLKGRFAWTLNEPGSTVRRIVRVRTSLAIRYWM</sequence>
<feature type="region of interest" description="Disordered" evidence="2">
    <location>
        <begin position="86"/>
        <end position="106"/>
    </location>
</feature>
<dbReference type="EMBL" id="JH689095">
    <property type="protein sequence ID" value="EJD32316.1"/>
    <property type="molecule type" value="Genomic_DNA"/>
</dbReference>
<keyword evidence="5" id="KW-1185">Reference proteome</keyword>
<evidence type="ECO:0000259" key="3">
    <source>
        <dbReference type="PROSITE" id="PS50212"/>
    </source>
</evidence>
<evidence type="ECO:0000313" key="5">
    <source>
        <dbReference type="Proteomes" id="UP000006514"/>
    </source>
</evidence>
<dbReference type="SUPFAM" id="SSF48366">
    <property type="entry name" value="Ras GEF"/>
    <property type="match status" value="1"/>
</dbReference>
<dbReference type="AlphaFoldDB" id="J0L7L5"/>
<feature type="region of interest" description="Disordered" evidence="2">
    <location>
        <begin position="1"/>
        <end position="69"/>
    </location>
</feature>
<evidence type="ECO:0000256" key="2">
    <source>
        <dbReference type="SAM" id="MobiDB-lite"/>
    </source>
</evidence>
<dbReference type="Pfam" id="PF00618">
    <property type="entry name" value="RasGEF_N"/>
    <property type="match status" value="1"/>
</dbReference>
<dbReference type="InterPro" id="IPR000651">
    <property type="entry name" value="Ras-like_Gua-exchang_fac_N"/>
</dbReference>
<reference evidence="5" key="1">
    <citation type="journal article" date="2012" name="Science">
        <title>The Paleozoic origin of enzymatic lignin decomposition reconstructed from 31 fungal genomes.</title>
        <authorList>
            <person name="Floudas D."/>
            <person name="Binder M."/>
            <person name="Riley R."/>
            <person name="Barry K."/>
            <person name="Blanchette R.A."/>
            <person name="Henrissat B."/>
            <person name="Martinez A.T."/>
            <person name="Otillar R."/>
            <person name="Spatafora J.W."/>
            <person name="Yadav J.S."/>
            <person name="Aerts A."/>
            <person name="Benoit I."/>
            <person name="Boyd A."/>
            <person name="Carlson A."/>
            <person name="Copeland A."/>
            <person name="Coutinho P.M."/>
            <person name="de Vries R.P."/>
            <person name="Ferreira P."/>
            <person name="Findley K."/>
            <person name="Foster B."/>
            <person name="Gaskell J."/>
            <person name="Glotzer D."/>
            <person name="Gorecki P."/>
            <person name="Heitman J."/>
            <person name="Hesse C."/>
            <person name="Hori C."/>
            <person name="Igarashi K."/>
            <person name="Jurgens J.A."/>
            <person name="Kallen N."/>
            <person name="Kersten P."/>
            <person name="Kohler A."/>
            <person name="Kuees U."/>
            <person name="Kumar T.K.A."/>
            <person name="Kuo A."/>
            <person name="LaButti K."/>
            <person name="Larrondo L.F."/>
            <person name="Lindquist E."/>
            <person name="Ling A."/>
            <person name="Lombard V."/>
            <person name="Lucas S."/>
            <person name="Lundell T."/>
            <person name="Martin R."/>
            <person name="McLaughlin D.J."/>
            <person name="Morgenstern I."/>
            <person name="Morin E."/>
            <person name="Murat C."/>
            <person name="Nagy L.G."/>
            <person name="Nolan M."/>
            <person name="Ohm R.A."/>
            <person name="Patyshakuliyeva A."/>
            <person name="Rokas A."/>
            <person name="Ruiz-Duenas F.J."/>
            <person name="Sabat G."/>
            <person name="Salamov A."/>
            <person name="Samejima M."/>
            <person name="Schmutz J."/>
            <person name="Slot J.C."/>
            <person name="St John F."/>
            <person name="Stenlid J."/>
            <person name="Sun H."/>
            <person name="Sun S."/>
            <person name="Syed K."/>
            <person name="Tsang A."/>
            <person name="Wiebenga A."/>
            <person name="Young D."/>
            <person name="Pisabarro A."/>
            <person name="Eastwood D.C."/>
            <person name="Martin F."/>
            <person name="Cullen D."/>
            <person name="Grigoriev I.V."/>
            <person name="Hibbett D.S."/>
        </authorList>
    </citation>
    <scope>NUCLEOTIDE SEQUENCE [LARGE SCALE GENOMIC DNA]</scope>
    <source>
        <strain evidence="5">TFB10046</strain>
    </source>
</reference>
<proteinExistence type="predicted"/>
<feature type="non-terminal residue" evidence="4">
    <location>
        <position position="214"/>
    </location>
</feature>
<evidence type="ECO:0000313" key="4">
    <source>
        <dbReference type="EMBL" id="EJD32316.1"/>
    </source>
</evidence>
<dbReference type="InterPro" id="IPR023578">
    <property type="entry name" value="Ras_GEF_dom_sf"/>
</dbReference>